<name>N6VW79_9GAMM</name>
<reference evidence="2 3" key="1">
    <citation type="journal article" date="2013" name="Genome Announc.">
        <title>Genome Sequence of the Polycyclic Aromatic Hydrocarbon-Degrading Bacterium Strain Marinobacter nanhaiticus D15-8WT.</title>
        <authorList>
            <person name="Cui Z."/>
            <person name="Gao W."/>
            <person name="Li Q."/>
            <person name="Xu G."/>
            <person name="Zheng L."/>
        </authorList>
    </citation>
    <scope>NUCLEOTIDE SEQUENCE [LARGE SCALE GENOMIC DNA]</scope>
    <source>
        <strain evidence="2 3">D15-8W</strain>
    </source>
</reference>
<dbReference type="GO" id="GO:0016209">
    <property type="term" value="F:antioxidant activity"/>
    <property type="evidence" value="ECO:0007669"/>
    <property type="project" value="InterPro"/>
</dbReference>
<dbReference type="InterPro" id="IPR013766">
    <property type="entry name" value="Thioredoxin_domain"/>
</dbReference>
<dbReference type="PROSITE" id="PS51352">
    <property type="entry name" value="THIOREDOXIN_2"/>
    <property type="match status" value="1"/>
</dbReference>
<dbReference type="PANTHER" id="PTHR42852:SF13">
    <property type="entry name" value="PROTEIN DIPZ"/>
    <property type="match status" value="1"/>
</dbReference>
<dbReference type="AlphaFoldDB" id="N6VW79"/>
<dbReference type="GO" id="GO:0016491">
    <property type="term" value="F:oxidoreductase activity"/>
    <property type="evidence" value="ECO:0007669"/>
    <property type="project" value="InterPro"/>
</dbReference>
<organism evidence="2 3">
    <name type="scientific">Marinobacter nanhaiticus D15-8W</name>
    <dbReference type="NCBI Taxonomy" id="626887"/>
    <lineage>
        <taxon>Bacteria</taxon>
        <taxon>Pseudomonadati</taxon>
        <taxon>Pseudomonadota</taxon>
        <taxon>Gammaproteobacteria</taxon>
        <taxon>Pseudomonadales</taxon>
        <taxon>Marinobacteraceae</taxon>
        <taxon>Marinobacter</taxon>
    </lineage>
</organism>
<protein>
    <submittedName>
        <fullName evidence="2">TlpA family protein disulfide reductase</fullName>
    </submittedName>
</protein>
<dbReference type="eggNOG" id="COG0526">
    <property type="taxonomic scope" value="Bacteria"/>
</dbReference>
<dbReference type="EMBL" id="APLQ01000014">
    <property type="protein sequence ID" value="ENO14490.2"/>
    <property type="molecule type" value="Genomic_DNA"/>
</dbReference>
<dbReference type="SUPFAM" id="SSF52833">
    <property type="entry name" value="Thioredoxin-like"/>
    <property type="match status" value="1"/>
</dbReference>
<evidence type="ECO:0000313" key="3">
    <source>
        <dbReference type="Proteomes" id="UP000013165"/>
    </source>
</evidence>
<gene>
    <name evidence="2" type="ORF">J057_23890</name>
</gene>
<dbReference type="InterPro" id="IPR050553">
    <property type="entry name" value="Thioredoxin_ResA/DsbE_sf"/>
</dbReference>
<dbReference type="HOGENOM" id="CLU_042529_11_5_6"/>
<dbReference type="PANTHER" id="PTHR42852">
    <property type="entry name" value="THIOL:DISULFIDE INTERCHANGE PROTEIN DSBE"/>
    <property type="match status" value="1"/>
</dbReference>
<dbReference type="OrthoDB" id="9799347at2"/>
<proteinExistence type="predicted"/>
<accession>N6VW79</accession>
<dbReference type="Proteomes" id="UP000013165">
    <property type="component" value="Unassembled WGS sequence"/>
</dbReference>
<keyword evidence="3" id="KW-1185">Reference proteome</keyword>
<dbReference type="Gene3D" id="3.40.30.10">
    <property type="entry name" value="Glutaredoxin"/>
    <property type="match status" value="1"/>
</dbReference>
<sequence>MVLRSHFQIRKLGLPSLSGGPRLKYLKLPMVLFALVILVGCERTAFQDAQGETLDWDELRGQWVVVNYWAEWCKPCLEEIPELNALDETEKATVLGVNFDGITGQALRDVGAKMDIRFRMLAEDPGPELGWKLPVGLPASYVVTPEGELLEARFGPQTKEGLLELMQ</sequence>
<dbReference type="PATRIC" id="fig|626887.3.peg.4782"/>
<evidence type="ECO:0000313" key="2">
    <source>
        <dbReference type="EMBL" id="ENO14490.2"/>
    </source>
</evidence>
<evidence type="ECO:0000259" key="1">
    <source>
        <dbReference type="PROSITE" id="PS51352"/>
    </source>
</evidence>
<dbReference type="STRING" id="626887.J057_23890"/>
<comment type="caution">
    <text evidence="2">The sequence shown here is derived from an EMBL/GenBank/DDBJ whole genome shotgun (WGS) entry which is preliminary data.</text>
</comment>
<dbReference type="CDD" id="cd02966">
    <property type="entry name" value="TlpA_like_family"/>
    <property type="match status" value="1"/>
</dbReference>
<dbReference type="InterPro" id="IPR036249">
    <property type="entry name" value="Thioredoxin-like_sf"/>
</dbReference>
<feature type="domain" description="Thioredoxin" evidence="1">
    <location>
        <begin position="34"/>
        <end position="167"/>
    </location>
</feature>
<dbReference type="Pfam" id="PF00578">
    <property type="entry name" value="AhpC-TSA"/>
    <property type="match status" value="1"/>
</dbReference>
<dbReference type="InterPro" id="IPR000866">
    <property type="entry name" value="AhpC/TSA"/>
</dbReference>